<dbReference type="Proteomes" id="UP000824469">
    <property type="component" value="Unassembled WGS sequence"/>
</dbReference>
<sequence>MHGGIRSGRPDAKGKCEYEGKKSPLETDESEVELETRSKDDYQTTDSSEADLLWQFNVPNVPAVTPVEHVSQLKKPQHSITKTPEG</sequence>
<evidence type="ECO:0000313" key="3">
    <source>
        <dbReference type="Proteomes" id="UP000824469"/>
    </source>
</evidence>
<accession>A0AA38F9T4</accession>
<name>A0AA38F9T4_TAXCH</name>
<protein>
    <submittedName>
        <fullName evidence="2">Uncharacterized protein</fullName>
    </submittedName>
</protein>
<dbReference type="EMBL" id="JAHRHJ020000010">
    <property type="protein sequence ID" value="KAH9297744.1"/>
    <property type="molecule type" value="Genomic_DNA"/>
</dbReference>
<evidence type="ECO:0000256" key="1">
    <source>
        <dbReference type="SAM" id="MobiDB-lite"/>
    </source>
</evidence>
<proteinExistence type="predicted"/>
<comment type="caution">
    <text evidence="2">The sequence shown here is derived from an EMBL/GenBank/DDBJ whole genome shotgun (WGS) entry which is preliminary data.</text>
</comment>
<keyword evidence="3" id="KW-1185">Reference proteome</keyword>
<feature type="region of interest" description="Disordered" evidence="1">
    <location>
        <begin position="1"/>
        <end position="51"/>
    </location>
</feature>
<gene>
    <name evidence="2" type="ORF">KI387_029426</name>
</gene>
<feature type="compositionally biased region" description="Basic and acidic residues" evidence="1">
    <location>
        <begin position="8"/>
        <end position="25"/>
    </location>
</feature>
<feature type="region of interest" description="Disordered" evidence="1">
    <location>
        <begin position="67"/>
        <end position="86"/>
    </location>
</feature>
<feature type="non-terminal residue" evidence="2">
    <location>
        <position position="86"/>
    </location>
</feature>
<reference evidence="2 3" key="1">
    <citation type="journal article" date="2021" name="Nat. Plants">
        <title>The Taxus genome provides insights into paclitaxel biosynthesis.</title>
        <authorList>
            <person name="Xiong X."/>
            <person name="Gou J."/>
            <person name="Liao Q."/>
            <person name="Li Y."/>
            <person name="Zhou Q."/>
            <person name="Bi G."/>
            <person name="Li C."/>
            <person name="Du R."/>
            <person name="Wang X."/>
            <person name="Sun T."/>
            <person name="Guo L."/>
            <person name="Liang H."/>
            <person name="Lu P."/>
            <person name="Wu Y."/>
            <person name="Zhang Z."/>
            <person name="Ro D.K."/>
            <person name="Shang Y."/>
            <person name="Huang S."/>
            <person name="Yan J."/>
        </authorList>
    </citation>
    <scope>NUCLEOTIDE SEQUENCE [LARGE SCALE GENOMIC DNA]</scope>
    <source>
        <strain evidence="2">Ta-2019</strain>
    </source>
</reference>
<organism evidence="2 3">
    <name type="scientific">Taxus chinensis</name>
    <name type="common">Chinese yew</name>
    <name type="synonym">Taxus wallichiana var. chinensis</name>
    <dbReference type="NCBI Taxonomy" id="29808"/>
    <lineage>
        <taxon>Eukaryota</taxon>
        <taxon>Viridiplantae</taxon>
        <taxon>Streptophyta</taxon>
        <taxon>Embryophyta</taxon>
        <taxon>Tracheophyta</taxon>
        <taxon>Spermatophyta</taxon>
        <taxon>Pinopsida</taxon>
        <taxon>Pinidae</taxon>
        <taxon>Conifers II</taxon>
        <taxon>Cupressales</taxon>
        <taxon>Taxaceae</taxon>
        <taxon>Taxus</taxon>
    </lineage>
</organism>
<dbReference type="AlphaFoldDB" id="A0AA38F9T4"/>
<evidence type="ECO:0000313" key="2">
    <source>
        <dbReference type="EMBL" id="KAH9297744.1"/>
    </source>
</evidence>